<organism evidence="1 2">
    <name type="scientific">Clostridium felsineum</name>
    <dbReference type="NCBI Taxonomy" id="36839"/>
    <lineage>
        <taxon>Bacteria</taxon>
        <taxon>Bacillati</taxon>
        <taxon>Bacillota</taxon>
        <taxon>Clostridia</taxon>
        <taxon>Eubacteriales</taxon>
        <taxon>Clostridiaceae</taxon>
        <taxon>Clostridium</taxon>
    </lineage>
</organism>
<dbReference type="KEGG" id="crw:CROST_032660"/>
<dbReference type="InterPro" id="IPR000182">
    <property type="entry name" value="GNAT_dom"/>
</dbReference>
<dbReference type="Pfam" id="PF00583">
    <property type="entry name" value="Acetyltransf_1"/>
    <property type="match status" value="1"/>
</dbReference>
<dbReference type="InterPro" id="IPR016181">
    <property type="entry name" value="Acyl_CoA_acyltransferase"/>
</dbReference>
<keyword evidence="1" id="KW-0808">Transferase</keyword>
<evidence type="ECO:0000313" key="1">
    <source>
        <dbReference type="EMBL" id="URZ12544.1"/>
    </source>
</evidence>
<dbReference type="PANTHER" id="PTHR43617">
    <property type="entry name" value="L-AMINO ACID N-ACETYLTRANSFERASE"/>
    <property type="match status" value="1"/>
</dbReference>
<dbReference type="PROSITE" id="PS51186">
    <property type="entry name" value="GNAT"/>
    <property type="match status" value="1"/>
</dbReference>
<accession>A0A1S8LRD7</accession>
<dbReference type="SUPFAM" id="SSF55729">
    <property type="entry name" value="Acyl-CoA N-acyltransferases (Nat)"/>
    <property type="match status" value="1"/>
</dbReference>
<keyword evidence="2" id="KW-1185">Reference proteome</keyword>
<keyword evidence="1" id="KW-0012">Acyltransferase</keyword>
<dbReference type="EMBL" id="CP096983">
    <property type="protein sequence ID" value="URZ12544.1"/>
    <property type="molecule type" value="Genomic_DNA"/>
</dbReference>
<dbReference type="STRING" id="84029.CROST_28390"/>
<dbReference type="PANTHER" id="PTHR43617:SF22">
    <property type="entry name" value="L-AMINO ACID N-ACETYLTRANSFERASE AAAT"/>
    <property type="match status" value="1"/>
</dbReference>
<reference evidence="1 2" key="1">
    <citation type="submission" date="2022-04" db="EMBL/GenBank/DDBJ databases">
        <title>Genome sequence of C. roseum typestrain.</title>
        <authorList>
            <person name="Poehlein A."/>
            <person name="Schoch T."/>
            <person name="Duerre P."/>
            <person name="Daniel R."/>
        </authorList>
    </citation>
    <scope>NUCLEOTIDE SEQUENCE [LARGE SCALE GENOMIC DNA]</scope>
    <source>
        <strain evidence="1 2">DSM 7320</strain>
    </source>
</reference>
<dbReference type="EC" id="2.3.1.-" evidence="1"/>
<protein>
    <submittedName>
        <fullName evidence="1">L-amino acid N-acetyltransferase AaaT</fullName>
        <ecNumber evidence="1">2.3.1.-</ecNumber>
    </submittedName>
</protein>
<gene>
    <name evidence="1" type="primary">aaaT</name>
    <name evidence="1" type="ORF">CROST_032660</name>
</gene>
<sequence length="171" mass="19567">MKSESLIIRRADTGDAYQILRLVKRVIQESPFFERTAEEFDFTVEVEQEYIRNSAIFIVVEVDGIIIGSANLQRSGLSQLNHTALFGVTILKEYTGKGIGSLLLKTVIAWAKKKKIEKIELEVFHDNTRAIELYKKFGFEEEGKKIKAIKTEEGYKDLIFMAKFLNLGVEE</sequence>
<dbReference type="AlphaFoldDB" id="A0A1S8LRD7"/>
<dbReference type="CDD" id="cd04301">
    <property type="entry name" value="NAT_SF"/>
    <property type="match status" value="1"/>
</dbReference>
<dbReference type="GO" id="GO:0016747">
    <property type="term" value="F:acyltransferase activity, transferring groups other than amino-acyl groups"/>
    <property type="evidence" value="ECO:0007669"/>
    <property type="project" value="InterPro"/>
</dbReference>
<dbReference type="InterPro" id="IPR050276">
    <property type="entry name" value="MshD_Acetyltransferase"/>
</dbReference>
<proteinExistence type="predicted"/>
<dbReference type="RefSeq" id="WP_077835448.1">
    <property type="nucleotide sequence ID" value="NZ_CP096983.1"/>
</dbReference>
<evidence type="ECO:0000313" key="2">
    <source>
        <dbReference type="Proteomes" id="UP000190951"/>
    </source>
</evidence>
<dbReference type="Gene3D" id="3.40.630.30">
    <property type="match status" value="1"/>
</dbReference>
<name>A0A1S8LRD7_9CLOT</name>
<dbReference type="Proteomes" id="UP000190951">
    <property type="component" value="Chromosome"/>
</dbReference>